<feature type="domain" description="OmpA-like" evidence="3">
    <location>
        <begin position="361"/>
        <end position="479"/>
    </location>
</feature>
<dbReference type="PROSITE" id="PS51123">
    <property type="entry name" value="OMPA_2"/>
    <property type="match status" value="1"/>
</dbReference>
<evidence type="ECO:0000313" key="4">
    <source>
        <dbReference type="EMBL" id="GGD37130.1"/>
    </source>
</evidence>
<proteinExistence type="predicted"/>
<accession>A0ABQ1QMQ6</accession>
<reference evidence="5" key="1">
    <citation type="journal article" date="2019" name="Int. J. Syst. Evol. Microbiol.">
        <title>The Global Catalogue of Microorganisms (GCM) 10K type strain sequencing project: providing services to taxonomists for standard genome sequencing and annotation.</title>
        <authorList>
            <consortium name="The Broad Institute Genomics Platform"/>
            <consortium name="The Broad Institute Genome Sequencing Center for Infectious Disease"/>
            <person name="Wu L."/>
            <person name="Ma J."/>
        </authorList>
    </citation>
    <scope>NUCLEOTIDE SEQUENCE [LARGE SCALE GENOMIC DNA]</scope>
    <source>
        <strain evidence="5">CGMCC 1.12922</strain>
    </source>
</reference>
<dbReference type="Gene3D" id="3.30.1330.60">
    <property type="entry name" value="OmpA-like domain"/>
    <property type="match status" value="1"/>
</dbReference>
<protein>
    <submittedName>
        <fullName evidence="4">Membrane protein</fullName>
    </submittedName>
</protein>
<evidence type="ECO:0000256" key="1">
    <source>
        <dbReference type="PROSITE-ProRule" id="PRU00473"/>
    </source>
</evidence>
<dbReference type="RefSeq" id="WP_188527615.1">
    <property type="nucleotide sequence ID" value="NZ_BMGI01000003.1"/>
</dbReference>
<dbReference type="InterPro" id="IPR036737">
    <property type="entry name" value="OmpA-like_sf"/>
</dbReference>
<dbReference type="PANTHER" id="PTHR30329:SF21">
    <property type="entry name" value="LIPOPROTEIN YIAD-RELATED"/>
    <property type="match status" value="1"/>
</dbReference>
<dbReference type="Pfam" id="PF00691">
    <property type="entry name" value="OmpA"/>
    <property type="match status" value="1"/>
</dbReference>
<dbReference type="SUPFAM" id="SSF103088">
    <property type="entry name" value="OmpA-like"/>
    <property type="match status" value="1"/>
</dbReference>
<organism evidence="4 5">
    <name type="scientific">Sinisalibacter lacisalsi</name>
    <dbReference type="NCBI Taxonomy" id="1526570"/>
    <lineage>
        <taxon>Bacteria</taxon>
        <taxon>Pseudomonadati</taxon>
        <taxon>Pseudomonadota</taxon>
        <taxon>Alphaproteobacteria</taxon>
        <taxon>Rhodobacterales</taxon>
        <taxon>Roseobacteraceae</taxon>
        <taxon>Sinisalibacter</taxon>
    </lineage>
</organism>
<keyword evidence="1" id="KW-0472">Membrane</keyword>
<gene>
    <name evidence="4" type="ORF">GCM10011358_21070</name>
</gene>
<dbReference type="Proteomes" id="UP000617355">
    <property type="component" value="Unassembled WGS sequence"/>
</dbReference>
<dbReference type="Gene3D" id="3.40.1520.20">
    <property type="match status" value="1"/>
</dbReference>
<comment type="caution">
    <text evidence="4">The sequence shown here is derived from an EMBL/GenBank/DDBJ whole genome shotgun (WGS) entry which is preliminary data.</text>
</comment>
<keyword evidence="5" id="KW-1185">Reference proteome</keyword>
<dbReference type="PANTHER" id="PTHR30329">
    <property type="entry name" value="STATOR ELEMENT OF FLAGELLAR MOTOR COMPLEX"/>
    <property type="match status" value="1"/>
</dbReference>
<evidence type="ECO:0000313" key="5">
    <source>
        <dbReference type="Proteomes" id="UP000617355"/>
    </source>
</evidence>
<sequence>MSKGLGALVFVAGVAALSYWGAQSHAVTMERKIAAEAMSLIAQTVHPMSVSVIGRDIALAGTADNEAELAGLVDGLNDIRGRRVVNAEGVTVLPLVEPYETALSKAADGSIAATGYAPTAAARDALAADLPGLAGLLLGHGAPEGWAGALAAGAAALAPLEEGSAALTGTTFTLAGMAATPFEENETRAALAGLDGFETVVAIEVLDPGIVDFQIGYDASEGFRIAGTVPGSLGRDAIAAALGGVELDGEVSTTFAGLDGLEAALVALGARLGLFESFDLTASDDGLSLAAEPMAGLDGDTVRAALVEGLGDGEGITMIASTAPADGAERVNAATGRRQFAQGGVWMNMPEFEPSKATCTQAARDTVEAAPIRFVTGSAELDPVSLATVNEVAGIIHLCTREAGMRVVIGGHTDAQGDDTANYALSLARARAVRDALAARGIDTVRMTAVGYGETEPVADNDTEEGRAKNRRTTFEWPE</sequence>
<dbReference type="EMBL" id="BMGI01000003">
    <property type="protein sequence ID" value="GGD37130.1"/>
    <property type="molecule type" value="Genomic_DNA"/>
</dbReference>
<dbReference type="CDD" id="cd07185">
    <property type="entry name" value="OmpA_C-like"/>
    <property type="match status" value="1"/>
</dbReference>
<dbReference type="InterPro" id="IPR050330">
    <property type="entry name" value="Bact_OuterMem_StrucFunc"/>
</dbReference>
<evidence type="ECO:0000256" key="2">
    <source>
        <dbReference type="SAM" id="MobiDB-lite"/>
    </source>
</evidence>
<name>A0ABQ1QMQ6_9RHOB</name>
<evidence type="ECO:0000259" key="3">
    <source>
        <dbReference type="PROSITE" id="PS51123"/>
    </source>
</evidence>
<feature type="region of interest" description="Disordered" evidence="2">
    <location>
        <begin position="456"/>
        <end position="479"/>
    </location>
</feature>
<dbReference type="InterPro" id="IPR006665">
    <property type="entry name" value="OmpA-like"/>
</dbReference>